<feature type="signal peptide" evidence="1">
    <location>
        <begin position="1"/>
        <end position="21"/>
    </location>
</feature>
<dbReference type="InterPro" id="IPR029058">
    <property type="entry name" value="AB_hydrolase_fold"/>
</dbReference>
<dbReference type="GO" id="GO:0070012">
    <property type="term" value="F:oligopeptidase activity"/>
    <property type="evidence" value="ECO:0007669"/>
    <property type="project" value="TreeGrafter"/>
</dbReference>
<gene>
    <name evidence="3" type="ORF">H8K32_01790</name>
</gene>
<keyword evidence="4" id="KW-1185">Reference proteome</keyword>
<dbReference type="PANTHER" id="PTHR42881">
    <property type="entry name" value="PROLYL ENDOPEPTIDASE"/>
    <property type="match status" value="1"/>
</dbReference>
<dbReference type="EMBL" id="JACOFV010000001">
    <property type="protein sequence ID" value="MBC3860816.1"/>
    <property type="molecule type" value="Genomic_DNA"/>
</dbReference>
<proteinExistence type="predicted"/>
<dbReference type="AlphaFoldDB" id="A0A923KNP8"/>
<protein>
    <recommendedName>
        <fullName evidence="2">Peptidase S9A N-terminal domain-containing protein</fullName>
    </recommendedName>
</protein>
<dbReference type="Pfam" id="PF02897">
    <property type="entry name" value="Peptidase_S9_N"/>
    <property type="match status" value="1"/>
</dbReference>
<dbReference type="Gene3D" id="3.40.50.1820">
    <property type="entry name" value="alpha/beta hydrolase"/>
    <property type="match status" value="1"/>
</dbReference>
<feature type="domain" description="Peptidase S9A N-terminal" evidence="2">
    <location>
        <begin position="171"/>
        <end position="451"/>
    </location>
</feature>
<dbReference type="PANTHER" id="PTHR42881:SF13">
    <property type="entry name" value="PROLYL ENDOPEPTIDASE"/>
    <property type="match status" value="1"/>
</dbReference>
<feature type="chain" id="PRO_5037985868" description="Peptidase S9A N-terminal domain-containing protein" evidence="1">
    <location>
        <begin position="22"/>
        <end position="734"/>
    </location>
</feature>
<dbReference type="InterPro" id="IPR051167">
    <property type="entry name" value="Prolyl_oligopep/macrocyclase"/>
</dbReference>
<organism evidence="3 4">
    <name type="scientific">Undibacterium jejuense</name>
    <dbReference type="NCBI Taxonomy" id="1344949"/>
    <lineage>
        <taxon>Bacteria</taxon>
        <taxon>Pseudomonadati</taxon>
        <taxon>Pseudomonadota</taxon>
        <taxon>Betaproteobacteria</taxon>
        <taxon>Burkholderiales</taxon>
        <taxon>Oxalobacteraceae</taxon>
        <taxon>Undibacterium</taxon>
    </lineage>
</organism>
<sequence>MLKKSLLGCLLMGSMAFPARAQLQTWGEYPAVPRPIPITGVANSRDLGQIDPLRALQNLDDLAVQSWLRRQNDLSRQLLDRIDGRDELLTRLRDLDVASRTTKNVTTTSLVMTVVAPPKPKRTAQIDLKITGGLIYSQFATDQRVRLILRNEPIGSERVLYVENSGEHLLRVAAAPDAKHLALMLEQPSGEVLIRIVSVPDGEFTDDHIFCASAGSVAEPSMIWTADSSALIYSQSLATSSLNKTDIWLHVIGQPQKKDKIIIGAQATGTFAKSLKMSSLDVPVITALTGTPSILLSISHSEEKTEGSVGGKGRSYFYVNQSEIRTTEIPWKNFAMPVDKVQSLIQEGEQLFLLSNKKSANGEILKMDLSKASDKLQLSQFKELVKASATEIKDIAVSKTHLFWHALAADDSRSKLFKLDLTNGALAELTLPESGVLTQLHVDHDTELLSFNLKTANASAGAYTMTPQGKTTVVTAAVPMQSEVVKDGNPVEMRPLLIPAADGRSLSVDLSYLRGFEKNAKHPVLLRIAPGTDVATEFGDMAWLEKGGVIANLNINVAGTHSAKVVDAVSDIATVARYLVMENYASPKKLVAEEIQSGNSALVKAMLRQPDLFAAVAAHAVASEELPKAPGLIKSKINTPRTAYAELRADVAYPAVLLTADAKNTKAPIWMAAKLAAGLQILSSNKNKPVLLQTMAQSTTTEDALTQKANRWAFFLWQTGVQEFSLKPQQIFTR</sequence>
<name>A0A923KNP8_9BURK</name>
<dbReference type="InterPro" id="IPR023302">
    <property type="entry name" value="Pept_S9A_N"/>
</dbReference>
<evidence type="ECO:0000256" key="1">
    <source>
        <dbReference type="SAM" id="SignalP"/>
    </source>
</evidence>
<keyword evidence="1" id="KW-0732">Signal</keyword>
<dbReference type="SUPFAM" id="SSF50993">
    <property type="entry name" value="Peptidase/esterase 'gauge' domain"/>
    <property type="match status" value="1"/>
</dbReference>
<evidence type="ECO:0000313" key="4">
    <source>
        <dbReference type="Proteomes" id="UP000634011"/>
    </source>
</evidence>
<evidence type="ECO:0000259" key="2">
    <source>
        <dbReference type="Pfam" id="PF02897"/>
    </source>
</evidence>
<dbReference type="RefSeq" id="WP_186910741.1">
    <property type="nucleotide sequence ID" value="NZ_JACOFV010000001.1"/>
</dbReference>
<dbReference type="GO" id="GO:0005829">
    <property type="term" value="C:cytosol"/>
    <property type="evidence" value="ECO:0007669"/>
    <property type="project" value="TreeGrafter"/>
</dbReference>
<evidence type="ECO:0000313" key="3">
    <source>
        <dbReference type="EMBL" id="MBC3860816.1"/>
    </source>
</evidence>
<accession>A0A923KNP8</accession>
<comment type="caution">
    <text evidence="3">The sequence shown here is derived from an EMBL/GenBank/DDBJ whole genome shotgun (WGS) entry which is preliminary data.</text>
</comment>
<dbReference type="Proteomes" id="UP000634011">
    <property type="component" value="Unassembled WGS sequence"/>
</dbReference>
<reference evidence="3" key="1">
    <citation type="submission" date="2020-08" db="EMBL/GenBank/DDBJ databases">
        <title>Novel species isolated from subtropical streams in China.</title>
        <authorList>
            <person name="Lu H."/>
        </authorList>
    </citation>
    <scope>NUCLEOTIDE SEQUENCE</scope>
    <source>
        <strain evidence="3">KACC 12607</strain>
    </source>
</reference>
<dbReference type="GO" id="GO:0004252">
    <property type="term" value="F:serine-type endopeptidase activity"/>
    <property type="evidence" value="ECO:0007669"/>
    <property type="project" value="InterPro"/>
</dbReference>
<dbReference type="Gene3D" id="2.130.10.120">
    <property type="entry name" value="Prolyl oligopeptidase, N-terminal domain"/>
    <property type="match status" value="1"/>
</dbReference>